<dbReference type="EMBL" id="BKCP01001669">
    <property type="protein sequence ID" value="GER27305.1"/>
    <property type="molecule type" value="Genomic_DNA"/>
</dbReference>
<dbReference type="AlphaFoldDB" id="A0A5A7P395"/>
<comment type="caution">
    <text evidence="1">The sequence shown here is derived from an EMBL/GenBank/DDBJ whole genome shotgun (WGS) entry which is preliminary data.</text>
</comment>
<evidence type="ECO:0000313" key="2">
    <source>
        <dbReference type="Proteomes" id="UP000325081"/>
    </source>
</evidence>
<gene>
    <name evidence="1" type="ORF">STAS_03001</name>
</gene>
<reference evidence="2" key="1">
    <citation type="journal article" date="2019" name="Curr. Biol.">
        <title>Genome Sequence of Striga asiatica Provides Insight into the Evolution of Plant Parasitism.</title>
        <authorList>
            <person name="Yoshida S."/>
            <person name="Kim S."/>
            <person name="Wafula E.K."/>
            <person name="Tanskanen J."/>
            <person name="Kim Y.M."/>
            <person name="Honaas L."/>
            <person name="Yang Z."/>
            <person name="Spallek T."/>
            <person name="Conn C.E."/>
            <person name="Ichihashi Y."/>
            <person name="Cheong K."/>
            <person name="Cui S."/>
            <person name="Der J.P."/>
            <person name="Gundlach H."/>
            <person name="Jiao Y."/>
            <person name="Hori C."/>
            <person name="Ishida J.K."/>
            <person name="Kasahara H."/>
            <person name="Kiba T."/>
            <person name="Kim M.S."/>
            <person name="Koo N."/>
            <person name="Laohavisit A."/>
            <person name="Lee Y.H."/>
            <person name="Lumba S."/>
            <person name="McCourt P."/>
            <person name="Mortimer J.C."/>
            <person name="Mutuku J.M."/>
            <person name="Nomura T."/>
            <person name="Sasaki-Sekimoto Y."/>
            <person name="Seto Y."/>
            <person name="Wang Y."/>
            <person name="Wakatake T."/>
            <person name="Sakakibara H."/>
            <person name="Demura T."/>
            <person name="Yamaguchi S."/>
            <person name="Yoneyama K."/>
            <person name="Manabe R.I."/>
            <person name="Nelson D.C."/>
            <person name="Schulman A.H."/>
            <person name="Timko M.P."/>
            <person name="dePamphilis C.W."/>
            <person name="Choi D."/>
            <person name="Shirasu K."/>
        </authorList>
    </citation>
    <scope>NUCLEOTIDE SEQUENCE [LARGE SCALE GENOMIC DNA]</scope>
    <source>
        <strain evidence="2">cv. UVA1</strain>
    </source>
</reference>
<proteinExistence type="predicted"/>
<dbReference type="Proteomes" id="UP000325081">
    <property type="component" value="Unassembled WGS sequence"/>
</dbReference>
<accession>A0A5A7P395</accession>
<evidence type="ECO:0000313" key="1">
    <source>
        <dbReference type="EMBL" id="GER27305.1"/>
    </source>
</evidence>
<feature type="non-terminal residue" evidence="1">
    <location>
        <position position="148"/>
    </location>
</feature>
<keyword evidence="2" id="KW-1185">Reference proteome</keyword>
<protein>
    <submittedName>
        <fullName evidence="1">Acyl-CoA binding protein 1</fullName>
    </submittedName>
</protein>
<organism evidence="1 2">
    <name type="scientific">Striga asiatica</name>
    <name type="common">Asiatic witchweed</name>
    <name type="synonym">Buchnera asiatica</name>
    <dbReference type="NCBI Taxonomy" id="4170"/>
    <lineage>
        <taxon>Eukaryota</taxon>
        <taxon>Viridiplantae</taxon>
        <taxon>Streptophyta</taxon>
        <taxon>Embryophyta</taxon>
        <taxon>Tracheophyta</taxon>
        <taxon>Spermatophyta</taxon>
        <taxon>Magnoliopsida</taxon>
        <taxon>eudicotyledons</taxon>
        <taxon>Gunneridae</taxon>
        <taxon>Pentapetalae</taxon>
        <taxon>asterids</taxon>
        <taxon>lamiids</taxon>
        <taxon>Lamiales</taxon>
        <taxon>Orobanchaceae</taxon>
        <taxon>Buchnereae</taxon>
        <taxon>Striga</taxon>
    </lineage>
</organism>
<name>A0A5A7P395_STRAF</name>
<sequence length="148" mass="16848">MCGSIWRRPCWPEKEDGELVTEKLERIFQVEHVHGLTHNFFFLLWFDARPQILADASQTLVHNSQLCLAAYHLGAARPQPSNAVMEKSVGGDVEEKLGIKARGELAEADKYKTWMVGGSRRRRRCWKSCGTRDGAKLVGILVGWWLKI</sequence>